<organism evidence="3 4">
    <name type="scientific">Desulfarculus baarsii (strain ATCC 33931 / DSM 2075 / LMG 7858 / VKM B-1802 / 2st14)</name>
    <dbReference type="NCBI Taxonomy" id="644282"/>
    <lineage>
        <taxon>Bacteria</taxon>
        <taxon>Pseudomonadati</taxon>
        <taxon>Thermodesulfobacteriota</taxon>
        <taxon>Desulfarculia</taxon>
        <taxon>Desulfarculales</taxon>
        <taxon>Desulfarculaceae</taxon>
        <taxon>Desulfarculus</taxon>
    </lineage>
</organism>
<dbReference type="EMBL" id="CP002085">
    <property type="protein sequence ID" value="ADK84249.1"/>
    <property type="molecule type" value="Genomic_DNA"/>
</dbReference>
<dbReference type="CAZy" id="CBM50">
    <property type="family name" value="Carbohydrate-Binding Module Family 50"/>
</dbReference>
<dbReference type="AlphaFoldDB" id="E1QFB3"/>
<proteinExistence type="predicted"/>
<dbReference type="PANTHER" id="PTHR34700">
    <property type="entry name" value="POTASSIUM BINDING PROTEIN KBP"/>
    <property type="match status" value="1"/>
</dbReference>
<keyword evidence="4" id="KW-1185">Reference proteome</keyword>
<dbReference type="KEGG" id="dbr:Deba_0879"/>
<dbReference type="InterPro" id="IPR052196">
    <property type="entry name" value="Bact_Kbp"/>
</dbReference>
<dbReference type="STRING" id="644282.Deba_0879"/>
<feature type="domain" description="LysM" evidence="2">
    <location>
        <begin position="62"/>
        <end position="113"/>
    </location>
</feature>
<keyword evidence="1" id="KW-0732">Signal</keyword>
<dbReference type="Pfam" id="PF01476">
    <property type="entry name" value="LysM"/>
    <property type="match status" value="1"/>
</dbReference>
<dbReference type="Proteomes" id="UP000009047">
    <property type="component" value="Chromosome"/>
</dbReference>
<dbReference type="eggNOG" id="COG1652">
    <property type="taxonomic scope" value="Bacteria"/>
</dbReference>
<evidence type="ECO:0000313" key="3">
    <source>
        <dbReference type="EMBL" id="ADK84249.1"/>
    </source>
</evidence>
<name>E1QFB3_DESB2</name>
<dbReference type="PANTHER" id="PTHR34700:SF4">
    <property type="entry name" value="PHAGE-LIKE ELEMENT PBSX PROTEIN XKDP"/>
    <property type="match status" value="1"/>
</dbReference>
<dbReference type="InterPro" id="IPR036779">
    <property type="entry name" value="LysM_dom_sf"/>
</dbReference>
<evidence type="ECO:0000313" key="4">
    <source>
        <dbReference type="Proteomes" id="UP000009047"/>
    </source>
</evidence>
<evidence type="ECO:0000259" key="2">
    <source>
        <dbReference type="PROSITE" id="PS51782"/>
    </source>
</evidence>
<evidence type="ECO:0000256" key="1">
    <source>
        <dbReference type="SAM" id="SignalP"/>
    </source>
</evidence>
<dbReference type="PROSITE" id="PS51782">
    <property type="entry name" value="LYSM"/>
    <property type="match status" value="1"/>
</dbReference>
<dbReference type="InterPro" id="IPR018392">
    <property type="entry name" value="LysM"/>
</dbReference>
<protein>
    <submittedName>
        <fullName evidence="3">Peptidoglycan-binding lysin domain protein</fullName>
    </submittedName>
</protein>
<accession>E1QFB3</accession>
<sequence length="148" mass="15719">MKKVLVKFLPLVVAVIALGMLSGCASICGVEPEAPAPPPVKKFEGVPAPVTDKPAPAPELPTTYTVEKCDDLWSISAKPQIYGDALLWPLLVDANSDKIKNPNKLSVGMVLSIPRDVSDADKTAARAKAAKFPKYVPPAGAKRYCPPK</sequence>
<dbReference type="PROSITE" id="PS51257">
    <property type="entry name" value="PROKAR_LIPOPROTEIN"/>
    <property type="match status" value="1"/>
</dbReference>
<dbReference type="CDD" id="cd00118">
    <property type="entry name" value="LysM"/>
    <property type="match status" value="1"/>
</dbReference>
<dbReference type="HOGENOM" id="CLU_1657992_0_0_7"/>
<feature type="signal peptide" evidence="1">
    <location>
        <begin position="1"/>
        <end position="25"/>
    </location>
</feature>
<feature type="chain" id="PRO_5003150132" evidence="1">
    <location>
        <begin position="26"/>
        <end position="148"/>
    </location>
</feature>
<reference evidence="3 4" key="1">
    <citation type="journal article" date="2010" name="Stand. Genomic Sci.">
        <title>Complete genome sequence of Desulfarculus baarsii type strain (2st14).</title>
        <authorList>
            <person name="Sun H."/>
            <person name="Spring S."/>
            <person name="Lapidus A."/>
            <person name="Davenport K."/>
            <person name="Del Rio T.G."/>
            <person name="Tice H."/>
            <person name="Nolan M."/>
            <person name="Copeland A."/>
            <person name="Cheng J.F."/>
            <person name="Lucas S."/>
            <person name="Tapia R."/>
            <person name="Goodwin L."/>
            <person name="Pitluck S."/>
            <person name="Ivanova N."/>
            <person name="Pagani I."/>
            <person name="Mavromatis K."/>
            <person name="Ovchinnikova G."/>
            <person name="Pati A."/>
            <person name="Chen A."/>
            <person name="Palaniappan K."/>
            <person name="Hauser L."/>
            <person name="Chang Y.J."/>
            <person name="Jeffries C.D."/>
            <person name="Detter J.C."/>
            <person name="Han C."/>
            <person name="Rohde M."/>
            <person name="Brambilla E."/>
            <person name="Goker M."/>
            <person name="Woyke T."/>
            <person name="Bristow J."/>
            <person name="Eisen J.A."/>
            <person name="Markowitz V."/>
            <person name="Hugenholtz P."/>
            <person name="Kyrpides N.C."/>
            <person name="Klenk H.P."/>
            <person name="Land M."/>
        </authorList>
    </citation>
    <scope>NUCLEOTIDE SEQUENCE [LARGE SCALE GENOMIC DNA]</scope>
    <source>
        <strain evidence="4">ATCC 33931 / DSM 2075 / LMG 7858 / VKM B-1802 / 2st14</strain>
    </source>
</reference>
<dbReference type="Gene3D" id="3.10.350.10">
    <property type="entry name" value="LysM domain"/>
    <property type="match status" value="1"/>
</dbReference>
<gene>
    <name evidence="3" type="ordered locus">Deba_0879</name>
</gene>